<sequence length="524" mass="58879">MESWVPLMNIFMNSLCPETEASLWLQSSFNSSSNPSINISTASFLSLLMQPVVISSSSIPCKQRYMWLQTLPNTAQARILSFLTYEHAKFSKQELSKLAHELLFDATEVDFWVRRAAHQLFDVVSDSNFKWVSCLNLDSEEEKFEEKFGSMPGWLNDAASANDSNFPWLPIAVDDMNTRLPDVTCEDGEDLMVDVEDGINVNLETIESDTTLNKCEGDEDLMVDVEDGEDVNLETIGTLHKLVRLESDPIDHETKETALCLKTKILNVESSLKAAELADEIRILVFKKKKESLTVLSLIEAWNADDEIVPVLLSRFLEGNEDDYIITSNILCSVVLPKLLKLEKPATRVLVTSTIDYCKVHHKSAVYALLFPLILHKNGINNPICDVITRIIKECLHPAHVSAICQKLLCEENTNGKEYICLPCYQHLVSKSLVWTESLFNLFQIILNHDVRLTHDSVNQLVFHVQESAIEFSKSLKFANFLLCFVSKCAPLLGLHKVALSEAVGNTSSFLTKSILSKLASIDS</sequence>
<comment type="caution">
    <text evidence="1">The sequence shown here is derived from an EMBL/GenBank/DDBJ whole genome shotgun (WGS) entry which is preliminary data.</text>
</comment>
<organism evidence="1 2">
    <name type="scientific">Smallanthus sonchifolius</name>
    <dbReference type="NCBI Taxonomy" id="185202"/>
    <lineage>
        <taxon>Eukaryota</taxon>
        <taxon>Viridiplantae</taxon>
        <taxon>Streptophyta</taxon>
        <taxon>Embryophyta</taxon>
        <taxon>Tracheophyta</taxon>
        <taxon>Spermatophyta</taxon>
        <taxon>Magnoliopsida</taxon>
        <taxon>eudicotyledons</taxon>
        <taxon>Gunneridae</taxon>
        <taxon>Pentapetalae</taxon>
        <taxon>asterids</taxon>
        <taxon>campanulids</taxon>
        <taxon>Asterales</taxon>
        <taxon>Asteraceae</taxon>
        <taxon>Asteroideae</taxon>
        <taxon>Heliantheae alliance</taxon>
        <taxon>Millerieae</taxon>
        <taxon>Smallanthus</taxon>
    </lineage>
</organism>
<reference evidence="2" key="1">
    <citation type="journal article" date="2022" name="Mol. Ecol. Resour.">
        <title>The genomes of chicory, endive, great burdock and yacon provide insights into Asteraceae palaeo-polyploidization history and plant inulin production.</title>
        <authorList>
            <person name="Fan W."/>
            <person name="Wang S."/>
            <person name="Wang H."/>
            <person name="Wang A."/>
            <person name="Jiang F."/>
            <person name="Liu H."/>
            <person name="Zhao H."/>
            <person name="Xu D."/>
            <person name="Zhang Y."/>
        </authorList>
    </citation>
    <scope>NUCLEOTIDE SEQUENCE [LARGE SCALE GENOMIC DNA]</scope>
    <source>
        <strain evidence="2">cv. Yunnan</strain>
    </source>
</reference>
<dbReference type="EMBL" id="CM042035">
    <property type="protein sequence ID" value="KAI3754199.1"/>
    <property type="molecule type" value="Genomic_DNA"/>
</dbReference>
<keyword evidence="2" id="KW-1185">Reference proteome</keyword>
<accession>A0ACB9E5H4</accession>
<gene>
    <name evidence="1" type="ORF">L1987_53977</name>
</gene>
<reference evidence="1 2" key="2">
    <citation type="journal article" date="2022" name="Mol. Ecol. Resour.">
        <title>The genomes of chicory, endive, great burdock and yacon provide insights into Asteraceae paleo-polyploidization history and plant inulin production.</title>
        <authorList>
            <person name="Fan W."/>
            <person name="Wang S."/>
            <person name="Wang H."/>
            <person name="Wang A."/>
            <person name="Jiang F."/>
            <person name="Liu H."/>
            <person name="Zhao H."/>
            <person name="Xu D."/>
            <person name="Zhang Y."/>
        </authorList>
    </citation>
    <scope>NUCLEOTIDE SEQUENCE [LARGE SCALE GENOMIC DNA]</scope>
    <source>
        <strain evidence="2">cv. Yunnan</strain>
        <tissue evidence="1">Leaves</tissue>
    </source>
</reference>
<proteinExistence type="predicted"/>
<name>A0ACB9E5H4_9ASTR</name>
<protein>
    <submittedName>
        <fullName evidence="1">Uncharacterized protein</fullName>
    </submittedName>
</protein>
<dbReference type="Proteomes" id="UP001056120">
    <property type="component" value="Linkage Group LG18"/>
</dbReference>
<evidence type="ECO:0000313" key="1">
    <source>
        <dbReference type="EMBL" id="KAI3754199.1"/>
    </source>
</evidence>
<evidence type="ECO:0000313" key="2">
    <source>
        <dbReference type="Proteomes" id="UP001056120"/>
    </source>
</evidence>